<comment type="pathway">
    <text evidence="6">Amino-acid biosynthesis; L-arginine biosynthesis; N(2)-acetyl-L-ornithine from L-glutamate: step 3/4.</text>
</comment>
<protein>
    <recommendedName>
        <fullName evidence="6">N-acetyl-gamma-glutamyl-phosphate reductase</fullName>
        <shortName evidence="6">AGPR</shortName>
        <ecNumber evidence="6">1.2.1.38</ecNumber>
    </recommendedName>
    <alternativeName>
        <fullName evidence="6">N-acetyl-glutamate semialdehyde dehydrogenase</fullName>
        <shortName evidence="6">NAGSA dehydrogenase</shortName>
    </alternativeName>
</protein>
<dbReference type="PANTHER" id="PTHR32338:SF10">
    <property type="entry name" value="N-ACETYL-GAMMA-GLUTAMYL-PHOSPHATE REDUCTASE, CHLOROPLASTIC-RELATED"/>
    <property type="match status" value="1"/>
</dbReference>
<dbReference type="HAMAP" id="MF_01110">
    <property type="entry name" value="ArgC_type2"/>
    <property type="match status" value="1"/>
</dbReference>
<accession>A0A099F709</accession>
<keyword evidence="1 6" id="KW-0963">Cytoplasm</keyword>
<dbReference type="Pfam" id="PF22698">
    <property type="entry name" value="Semialdhyde_dhC_1"/>
    <property type="match status" value="1"/>
</dbReference>
<evidence type="ECO:0000313" key="9">
    <source>
        <dbReference type="EMBL" id="KGJ06026.1"/>
    </source>
</evidence>
<gene>
    <name evidence="6" type="primary">argC</name>
    <name evidence="9" type="ORF">IC63_10775</name>
</gene>
<dbReference type="InterPro" id="IPR058924">
    <property type="entry name" value="AGPR_dimerisation_dom"/>
</dbReference>
<dbReference type="InterPro" id="IPR050085">
    <property type="entry name" value="AGPR"/>
</dbReference>
<reference evidence="9 10" key="2">
    <citation type="submission" date="2014-10" db="EMBL/GenBank/DDBJ databases">
        <title>Paracoccus sanguinis sp. nov., isolated from clinical specimens of New York State patients.</title>
        <authorList>
            <person name="Mingle L.A."/>
            <person name="Cole J.A."/>
            <person name="Lapierre P."/>
            <person name="Musser K.A."/>
        </authorList>
    </citation>
    <scope>NUCLEOTIDE SEQUENCE [LARGE SCALE GENOMIC DNA]</scope>
    <source>
        <strain evidence="9 10">HAMBI 3106</strain>
    </source>
</reference>
<dbReference type="GO" id="GO:0003942">
    <property type="term" value="F:N-acetyl-gamma-glutamyl-phosphate reductase activity"/>
    <property type="evidence" value="ECO:0007669"/>
    <property type="project" value="UniProtKB-UniRule"/>
</dbReference>
<dbReference type="InterPro" id="IPR023013">
    <property type="entry name" value="AGPR_AS"/>
</dbReference>
<sequence>MATRVFIDGEAGTTGLQIRDRLLTRDDIALVQIDPALRKDAGARRDALAEADVAILCLPDAAARDAVALAEGLPTRFIDASTAHRVADGWVYGFPELSPATRQAITGAQYVSNPGCYATGAIALIAPLVAAGLIAPDEALTINAVSGYTGGGKEMIAEMEAEGAPAHFAYGLAQGHKHLPEIMLRAGLTRRPVFAPAVGRYAQGMMVQLPLQLEGRRLDDLRAALAAHYQGSRFVRVVDPQPRIVPTSLNDTNLLDLSVHGSDENGCAVLVAVLDNLGKGASGAAVQNLNLMTGADEGAGL</sequence>
<evidence type="ECO:0000256" key="2">
    <source>
        <dbReference type="ARBA" id="ARBA00022571"/>
    </source>
</evidence>
<dbReference type="SUPFAM" id="SSF51735">
    <property type="entry name" value="NAD(P)-binding Rossmann-fold domains"/>
    <property type="match status" value="1"/>
</dbReference>
<dbReference type="GO" id="GO:0005737">
    <property type="term" value="C:cytoplasm"/>
    <property type="evidence" value="ECO:0007669"/>
    <property type="project" value="UniProtKB-SubCell"/>
</dbReference>
<dbReference type="PROSITE" id="PS01224">
    <property type="entry name" value="ARGC"/>
    <property type="match status" value="1"/>
</dbReference>
<dbReference type="GO" id="GO:0006526">
    <property type="term" value="P:L-arginine biosynthetic process"/>
    <property type="evidence" value="ECO:0007669"/>
    <property type="project" value="UniProtKB-UniRule"/>
</dbReference>
<comment type="function">
    <text evidence="6">Catalyzes the NADPH-dependent reduction of N-acetyl-5-glutamyl phosphate to yield N-acetyl-L-glutamate 5-semialdehyde.</text>
</comment>
<keyword evidence="4 6" id="KW-0521">NADP</keyword>
<organism evidence="9 10">
    <name type="scientific">Paracoccus sphaerophysae</name>
    <dbReference type="NCBI Taxonomy" id="690417"/>
    <lineage>
        <taxon>Bacteria</taxon>
        <taxon>Pseudomonadati</taxon>
        <taxon>Pseudomonadota</taxon>
        <taxon>Alphaproteobacteria</taxon>
        <taxon>Rhodobacterales</taxon>
        <taxon>Paracoccaceae</taxon>
        <taxon>Paracoccus</taxon>
    </lineage>
</organism>
<dbReference type="GO" id="GO:0051287">
    <property type="term" value="F:NAD binding"/>
    <property type="evidence" value="ECO:0007669"/>
    <property type="project" value="InterPro"/>
</dbReference>
<dbReference type="AlphaFoldDB" id="A0A099F709"/>
<dbReference type="CDD" id="cd23935">
    <property type="entry name" value="AGPR_2_C"/>
    <property type="match status" value="1"/>
</dbReference>
<keyword evidence="10" id="KW-1185">Reference proteome</keyword>
<keyword evidence="3 6" id="KW-0028">Amino-acid biosynthesis</keyword>
<name>A0A099F709_9RHOB</name>
<evidence type="ECO:0000256" key="3">
    <source>
        <dbReference type="ARBA" id="ARBA00022605"/>
    </source>
</evidence>
<evidence type="ECO:0000259" key="8">
    <source>
        <dbReference type="SMART" id="SM00859"/>
    </source>
</evidence>
<dbReference type="EMBL" id="JRKS01000033">
    <property type="protein sequence ID" value="KGJ06026.1"/>
    <property type="molecule type" value="Genomic_DNA"/>
</dbReference>
<evidence type="ECO:0000256" key="7">
    <source>
        <dbReference type="PROSITE-ProRule" id="PRU10010"/>
    </source>
</evidence>
<proteinExistence type="inferred from homology"/>
<dbReference type="Proteomes" id="UP000029917">
    <property type="component" value="Unassembled WGS sequence"/>
</dbReference>
<comment type="catalytic activity">
    <reaction evidence="6">
        <text>N-acetyl-L-glutamate 5-semialdehyde + phosphate + NADP(+) = N-acetyl-L-glutamyl 5-phosphate + NADPH + H(+)</text>
        <dbReference type="Rhea" id="RHEA:21588"/>
        <dbReference type="ChEBI" id="CHEBI:15378"/>
        <dbReference type="ChEBI" id="CHEBI:29123"/>
        <dbReference type="ChEBI" id="CHEBI:43474"/>
        <dbReference type="ChEBI" id="CHEBI:57783"/>
        <dbReference type="ChEBI" id="CHEBI:57936"/>
        <dbReference type="ChEBI" id="CHEBI:58349"/>
        <dbReference type="EC" id="1.2.1.38"/>
    </reaction>
</comment>
<feature type="domain" description="Semialdehyde dehydrogenase NAD-binding" evidence="8">
    <location>
        <begin position="4"/>
        <end position="105"/>
    </location>
</feature>
<dbReference type="OrthoDB" id="9801289at2"/>
<comment type="caution">
    <text evidence="9">The sequence shown here is derived from an EMBL/GenBank/DDBJ whole genome shotgun (WGS) entry which is preliminary data.</text>
</comment>
<evidence type="ECO:0000256" key="6">
    <source>
        <dbReference type="HAMAP-Rule" id="MF_01110"/>
    </source>
</evidence>
<dbReference type="EC" id="1.2.1.38" evidence="6"/>
<dbReference type="Gene3D" id="3.30.360.10">
    <property type="entry name" value="Dihydrodipicolinate Reductase, domain 2"/>
    <property type="match status" value="1"/>
</dbReference>
<dbReference type="Gene3D" id="3.40.50.720">
    <property type="entry name" value="NAD(P)-binding Rossmann-like Domain"/>
    <property type="match status" value="1"/>
</dbReference>
<dbReference type="RefSeq" id="WP_036719982.1">
    <property type="nucleotide sequence ID" value="NZ_JRKS01000033.1"/>
</dbReference>
<dbReference type="STRING" id="690417.IC63_10775"/>
<dbReference type="NCBIfam" id="TIGR01851">
    <property type="entry name" value="argC_other"/>
    <property type="match status" value="1"/>
</dbReference>
<dbReference type="PANTHER" id="PTHR32338">
    <property type="entry name" value="N-ACETYL-GAMMA-GLUTAMYL-PHOSPHATE REDUCTASE, CHLOROPLASTIC-RELATED-RELATED"/>
    <property type="match status" value="1"/>
</dbReference>
<dbReference type="InterPro" id="IPR010136">
    <property type="entry name" value="AGPR_type-2"/>
</dbReference>
<evidence type="ECO:0000256" key="1">
    <source>
        <dbReference type="ARBA" id="ARBA00022490"/>
    </source>
</evidence>
<keyword evidence="2 6" id="KW-0055">Arginine biosynthesis</keyword>
<keyword evidence="5 6" id="KW-0560">Oxidoreductase</keyword>
<feature type="active site" evidence="6 7">
    <location>
        <position position="116"/>
    </location>
</feature>
<dbReference type="SMART" id="SM00859">
    <property type="entry name" value="Semialdhyde_dh"/>
    <property type="match status" value="1"/>
</dbReference>
<evidence type="ECO:0000256" key="4">
    <source>
        <dbReference type="ARBA" id="ARBA00022857"/>
    </source>
</evidence>
<dbReference type="UniPathway" id="UPA00068">
    <property type="reaction ID" value="UER00108"/>
</dbReference>
<comment type="subcellular location">
    <subcellularLocation>
        <location evidence="6">Cytoplasm</location>
    </subcellularLocation>
</comment>
<comment type="similarity">
    <text evidence="6">Belongs to the NAGSA dehydrogenase family. Type 2 subfamily.</text>
</comment>
<evidence type="ECO:0000256" key="5">
    <source>
        <dbReference type="ARBA" id="ARBA00023002"/>
    </source>
</evidence>
<dbReference type="InterPro" id="IPR036291">
    <property type="entry name" value="NAD(P)-bd_dom_sf"/>
</dbReference>
<dbReference type="SUPFAM" id="SSF55347">
    <property type="entry name" value="Glyceraldehyde-3-phosphate dehydrogenase-like, C-terminal domain"/>
    <property type="match status" value="1"/>
</dbReference>
<reference evidence="9 10" key="1">
    <citation type="submission" date="2014-09" db="EMBL/GenBank/DDBJ databases">
        <authorList>
            <person name="McGinnis J.M."/>
            <person name="Wolfgang W.J."/>
        </authorList>
    </citation>
    <scope>NUCLEOTIDE SEQUENCE [LARGE SCALE GENOMIC DNA]</scope>
    <source>
        <strain evidence="9 10">HAMBI 3106</strain>
    </source>
</reference>
<evidence type="ECO:0000313" key="10">
    <source>
        <dbReference type="Proteomes" id="UP000029917"/>
    </source>
</evidence>
<dbReference type="InterPro" id="IPR000534">
    <property type="entry name" value="Semialdehyde_DH_NAD-bd"/>
</dbReference>
<dbReference type="Pfam" id="PF01118">
    <property type="entry name" value="Semialdhyde_dh"/>
    <property type="match status" value="1"/>
</dbReference>